<protein>
    <recommendedName>
        <fullName evidence="14">Protocadherin-16</fullName>
    </recommendedName>
    <alternativeName>
        <fullName evidence="15">Protein dachsous homolog 1</fullName>
    </alternativeName>
</protein>
<feature type="domain" description="Cadherin" evidence="20">
    <location>
        <begin position="2565"/>
        <end position="2672"/>
    </location>
</feature>
<evidence type="ECO:0000256" key="17">
    <source>
        <dbReference type="SAM" id="MobiDB-lite"/>
    </source>
</evidence>
<dbReference type="FunFam" id="2.60.40.60:FF:000039">
    <property type="entry name" value="FAT atypical cadherin 3"/>
    <property type="match status" value="1"/>
</dbReference>
<dbReference type="FunFam" id="2.60.40.60:FF:000226">
    <property type="entry name" value="Dachsous, isoform B"/>
    <property type="match status" value="1"/>
</dbReference>
<keyword evidence="6" id="KW-0677">Repeat</keyword>
<organism evidence="21 22">
    <name type="scientific">Takifugu rubripes</name>
    <name type="common">Japanese pufferfish</name>
    <name type="synonym">Fugu rubripes</name>
    <dbReference type="NCBI Taxonomy" id="31033"/>
    <lineage>
        <taxon>Eukaryota</taxon>
        <taxon>Metazoa</taxon>
        <taxon>Chordata</taxon>
        <taxon>Craniata</taxon>
        <taxon>Vertebrata</taxon>
        <taxon>Euteleostomi</taxon>
        <taxon>Actinopterygii</taxon>
        <taxon>Neopterygii</taxon>
        <taxon>Teleostei</taxon>
        <taxon>Neoteleostei</taxon>
        <taxon>Acanthomorphata</taxon>
        <taxon>Eupercaria</taxon>
        <taxon>Tetraodontiformes</taxon>
        <taxon>Tetradontoidea</taxon>
        <taxon>Tetraodontidae</taxon>
        <taxon>Takifugu</taxon>
    </lineage>
</organism>
<keyword evidence="3" id="KW-0245">EGF-like domain</keyword>
<dbReference type="InParanoid" id="H2SWF9"/>
<evidence type="ECO:0000256" key="10">
    <source>
        <dbReference type="ARBA" id="ARBA00023136"/>
    </source>
</evidence>
<reference evidence="21 22" key="1">
    <citation type="journal article" date="2011" name="Genome Biol. Evol.">
        <title>Integration of the genetic map and genome assembly of fugu facilitates insights into distinct features of genome evolution in teleosts and mammals.</title>
        <authorList>
            <person name="Kai W."/>
            <person name="Kikuchi K."/>
            <person name="Tohari S."/>
            <person name="Chew A.K."/>
            <person name="Tay A."/>
            <person name="Fujiwara A."/>
            <person name="Hosoya S."/>
            <person name="Suetake H."/>
            <person name="Naruse K."/>
            <person name="Brenner S."/>
            <person name="Suzuki Y."/>
            <person name="Venkatesh B."/>
        </authorList>
    </citation>
    <scope>NUCLEOTIDE SEQUENCE [LARGE SCALE GENOMIC DNA]</scope>
</reference>
<keyword evidence="11" id="KW-1015">Disulfide bond</keyword>
<feature type="domain" description="Cadherin" evidence="20">
    <location>
        <begin position="1401"/>
        <end position="1515"/>
    </location>
</feature>
<feature type="domain" description="Cadherin" evidence="20">
    <location>
        <begin position="979"/>
        <end position="1086"/>
    </location>
</feature>
<dbReference type="Gene3D" id="2.60.40.60">
    <property type="entry name" value="Cadherins"/>
    <property type="match status" value="27"/>
</dbReference>
<feature type="domain" description="Cadherin" evidence="20">
    <location>
        <begin position="2449"/>
        <end position="2564"/>
    </location>
</feature>
<evidence type="ECO:0000256" key="18">
    <source>
        <dbReference type="SAM" id="Phobius"/>
    </source>
</evidence>
<dbReference type="GO" id="GO:0007156">
    <property type="term" value="P:homophilic cell adhesion via plasma membrane adhesion molecules"/>
    <property type="evidence" value="ECO:0007669"/>
    <property type="project" value="InterPro"/>
</dbReference>
<dbReference type="InterPro" id="IPR020894">
    <property type="entry name" value="Cadherin_CS"/>
</dbReference>
<evidence type="ECO:0000313" key="21">
    <source>
        <dbReference type="Ensembl" id="ENSTRUP00000016747.3"/>
    </source>
</evidence>
<dbReference type="FunFam" id="2.60.40.60:FF:000035">
    <property type="entry name" value="Protocadherin Fat 3"/>
    <property type="match status" value="1"/>
</dbReference>
<dbReference type="GO" id="GO:0003007">
    <property type="term" value="P:heart morphogenesis"/>
    <property type="evidence" value="ECO:0007669"/>
    <property type="project" value="UniProtKB-ARBA"/>
</dbReference>
<feature type="domain" description="Cadherin" evidence="20">
    <location>
        <begin position="2680"/>
        <end position="2785"/>
    </location>
</feature>
<feature type="domain" description="Cadherin" evidence="20">
    <location>
        <begin position="26"/>
        <end position="123"/>
    </location>
</feature>
<evidence type="ECO:0000256" key="1">
    <source>
        <dbReference type="ARBA" id="ARBA00004251"/>
    </source>
</evidence>
<feature type="domain" description="Cadherin" evidence="20">
    <location>
        <begin position="1515"/>
        <end position="1619"/>
    </location>
</feature>
<dbReference type="eggNOG" id="KOG3594">
    <property type="taxonomic scope" value="Eukaryota"/>
</dbReference>
<dbReference type="GO" id="GO:0048729">
    <property type="term" value="P:tissue morphogenesis"/>
    <property type="evidence" value="ECO:0007669"/>
    <property type="project" value="UniProtKB-ARBA"/>
</dbReference>
<feature type="domain" description="Cadherin" evidence="20">
    <location>
        <begin position="666"/>
        <end position="770"/>
    </location>
</feature>
<dbReference type="FunFam" id="2.60.40.60:FF:000020">
    <property type="entry name" value="Dachsous cadherin-related 1b"/>
    <property type="match status" value="11"/>
</dbReference>
<evidence type="ECO:0000256" key="15">
    <source>
        <dbReference type="ARBA" id="ARBA00079083"/>
    </source>
</evidence>
<feature type="domain" description="Cadherin" evidence="20">
    <location>
        <begin position="771"/>
        <end position="873"/>
    </location>
</feature>
<evidence type="ECO:0000256" key="9">
    <source>
        <dbReference type="ARBA" id="ARBA00022989"/>
    </source>
</evidence>
<dbReference type="PROSITE" id="PS50268">
    <property type="entry name" value="CADHERIN_2"/>
    <property type="match status" value="27"/>
</dbReference>
<evidence type="ECO:0000256" key="6">
    <source>
        <dbReference type="ARBA" id="ARBA00022737"/>
    </source>
</evidence>
<dbReference type="FunFam" id="2.60.40.60:FF:000140">
    <property type="entry name" value="Dachsous cadherin-related 1"/>
    <property type="match status" value="1"/>
</dbReference>
<proteinExistence type="predicted"/>
<evidence type="ECO:0000259" key="20">
    <source>
        <dbReference type="PROSITE" id="PS50268"/>
    </source>
</evidence>
<reference evidence="21" key="3">
    <citation type="submission" date="2025-09" db="UniProtKB">
        <authorList>
            <consortium name="Ensembl"/>
        </authorList>
    </citation>
    <scope>IDENTIFICATION</scope>
</reference>
<dbReference type="Ensembl" id="ENSTRUT00000016820.3">
    <property type="protein sequence ID" value="ENSTRUP00000016747.3"/>
    <property type="gene ID" value="ENSTRUG00000006819.3"/>
</dbReference>
<dbReference type="InterPro" id="IPR015919">
    <property type="entry name" value="Cadherin-like_sf"/>
</dbReference>
<dbReference type="GO" id="GO:0016477">
    <property type="term" value="P:cell migration"/>
    <property type="evidence" value="ECO:0007669"/>
    <property type="project" value="UniProtKB-ARBA"/>
</dbReference>
<feature type="domain" description="Cadherin" evidence="20">
    <location>
        <begin position="874"/>
        <end position="978"/>
    </location>
</feature>
<evidence type="ECO:0000256" key="7">
    <source>
        <dbReference type="ARBA" id="ARBA00022837"/>
    </source>
</evidence>
<feature type="chain" id="PRO_5025388622" description="Protocadherin-16" evidence="19">
    <location>
        <begin position="26"/>
        <end position="3266"/>
    </location>
</feature>
<keyword evidence="5 19" id="KW-0732">Signal</keyword>
<evidence type="ECO:0000256" key="5">
    <source>
        <dbReference type="ARBA" id="ARBA00022729"/>
    </source>
</evidence>
<evidence type="ECO:0000256" key="12">
    <source>
        <dbReference type="ARBA" id="ARBA00023180"/>
    </source>
</evidence>
<dbReference type="GO" id="GO:0007163">
    <property type="term" value="P:establishment or maintenance of cell polarity"/>
    <property type="evidence" value="ECO:0007669"/>
    <property type="project" value="UniProtKB-ARBA"/>
</dbReference>
<sequence length="3266" mass="354697">MSAGGMGATLLRTLVLWLLYAHSLAQVFNLTLSVKEGLPAGTIVGDLGAVLSTPSTGFFISESRDSDVFRDLEIDADTGIISTAVVLDRESRHQYDFVAATLTGEMIRVRIEVKDVNDHSPVFPSEGFNLEISEASPQGSCFKLEGAKDEDEDEFGIQGYRIRESEMDDLFHLDYHRSGSEKHLSLDLLLMSRLDREAQDFYSLTVEAFDGGVPPRTGTLQLNIRVLDENDNPPVFNQTEYHASVPEDAPLTSPVCQVHATDLDLGDNGRITYEINRRQSDPNEVFSINRTSGVVYLNKPLDYEAQVFHELIVSATDNGAQPEYSSAFVGVKVLNINDHSPSISVLFLSETGEATVSEAAGIGDFVARISVSDPDFQEEMVAVTLEGGDGKFTLKQTDDFLYALCVSADLDREEKDLYELKVRASDLGSPPLSSEVVFLLRVTDTNDCRPVFEKDAYAVSVPEDAPQGSSLIHMQTRDADEGANAAVRYSILRSNQDGLVSIEPESGLITTAAPLDREALEQLWFLVVAADGGEPSLSSTATVTVLVLDVNDNEPVFQQQLYNATVPEHSGVGSCFLQVVATDADSREFGTLLYSLSDGFDGQERHPLFHVQPQTGELCVSQDIDRDLGQTVHDILIRAEDPGGLSAQTYVHVEVEDLNDHAPVFNPDEYTVSISSHAQPGAELLNVIATDRDSGRFGQVTYDIIPGDGSGLFDVDPQTGTLTLTSPLADLGAARVKLLVTAQDGEGVTSARPAEVTVNVLHSAQAPAVFQRSRYTFTVPEDAPPGTSVGTVEAMTPADFSASVSYRISSGDPKGFFSIHPKSGLISSIKPLDHELQPNVLLVLQSYTDTSPVYSTTQVNIAITDINDNAPVFLRTRDAISVSQNTLPGTVLFIAHAHDDDSGANGRVRYHLRNNRYGMFGIDRDLGAVTLNQSLLVSSQQSYNLEIVAEDGGEPAQSSWLSLTVSVDRSAAEDSLAFETLVYQVEIGEGYRKDSRVIQVRAHWSRRSHLSTSGLTYSLETEAGSPPAPFRIHPKSGWLYLSHNLDYETESTFRCRVLARASPANATATAELMVSVLDVNDNAPVFSSEVYHFTVSEAPSPQGLVGTVSAVDKDSGINAQLSYILLSDGKFFRINAKTGEIINWVALDREHHSQHTLKVMVTDQGHARLNATATVHILVTDTNDNPPQFTHLPASKEVNVQIWAEVPAGSLVTNMFAKDSDAGENGTVALSLVPEAGPSHFVIDGETGDISTTEHFSQNSRSFYTLRICARDGGAPPLEDIAVVHVQVHGLEAPNARADYPLVKRFVVREDAEPATVIGSAGVPNKGRFHYSISEGDGSVHFGIDGSSGDIYIGRPLDYEAATQYFLVVRAEDAGLAPGANVSVLVSVMVEDVNDHTPWFPDKLVQLGLSEDAAVGSLVFAFQARDGDGTLPNSAVRYELTYDPKVADSSSHFPFEIDPFTGSLTVATPLDREAAPSFAFTVTATDQASRKEERKQAAVAAQVFLLDVNDDRPVFRSAVSAQVMEDAEAGSLLHRFVSKDGDEGGNGLVSYTILTGNTKGVFTLEEKTGLLFLSAPLDYEAQRLHHLTIRAADHGLPPLSSTQTFTVEVGDVNDRSPVFSQNIYNASVAENRDPGEPVVRVSATDDDSEENAVVWYSLLPGPGYELFSINPHTGLITTASYLDREQQPHFSLRVQARDSGSRPLSATATVLCSVLDDNDNPPRFMQSSFRVSLPENLPPGAIHTAQASDPDLGENGTIHYSIAGEDGAGCFVVNSRSGVVSTTKVLDREEKQNYTLTIWARNYGPAPLSSSTQLQLVLLDQNDNAPSFSRKSYQASVSEGLPPGAEVLRLSAFDPDEGPNGHVTYSLTEDSSHGAFSVDSLTGAIRTTRSLDREGRAQYTIRAVATDGCTRGPLHSVAPVTILVEDVNDNVPVCDQNPINGWVSMRTLPNQIVATVTAEDGDQGENGTLLFALPDEENLFAINSETGEISLRRRVRAGFSGRKLEVMVSDRGRPVLTSACLVLIHLKGDQEGLHFTNNVYNATIQENSRAGTWITKVEATGRADSRQSVVYSIFSGNEHSLFSINHHTGEIRVQKDYALDFELSPHIHLVVLAENGLQTTHCRVSISLLDVNDNAPRFDYSSYRTAVWEGQAHNTYIMQVFASDADGGINGQIEYSIVSGDPNQAFILDSVRGILATNVLLDREITPSYKLVLQAADKGEPPLSSTATVRVQVVDVNDNIPAIPPMEPVVIAENRPAGHTVTQVTANDVDLSSTITYSLSAEGSTRSPFAIDQYTGVVTLTQALDYEEQAEYTLTVLASDSLHQTSGEVKVQVLDVNDNAPVFSKDSYQVDLSELAAADTLVLSVSATDRDSGLNGEITYRLLSSPSQGFYIQADSGSVFINKPIKEITNGNLIHLLVEARDGGDPALSSITSIDVQVLDTNDHVPMFHQEVYSLTVPEDTPTDATLLTLSAEDQDWSPENTHLDYAIIQGNEERRFSLEVRLVQVENQWRNVGKLVLCNPLDRETTESYVLTVSVADRGIPPLNSSAVVMVTVADCNDNAPVFSSMEYHTQVRENSAVGTHLVQVTAQDPDLGPNGSLKFDIISGNGKGHYKLDPDSGFLVVNQSLDYEQDSKYILTIRASDGGELSEKRRVAFTVVFITVLDENDNSPHFLFPVVNCSVLENLPAFTHTCSVHAVDNDLGPYGQVTYSILSSCFLDYDSGSPEKKEAFAIDPLTGDIHTRQTFDYERENEYCFVVEAQDKGGKSATVRVQVSIKGVDEFSPVFTQKQYHFLLPENSKREDVVGFVTAMDHDRGVDGMVEYSLTSSSLFFSINRTTGSIFVSEPVYRRRGSHGEDLVKLVVSAGSPKLSSRTTNCVVFINISSSAEALTGAPLDTHMFGLSISLVVILVVLLIFVGLVLRYKTKEVALKKAAAMAANLNRGTGSFHRSNSLNQSPITLQEIKRPSIVVPKRQVSNPYSQSDSSGRGSAEGEMAEDQEIRWINEYPCRRGDESVQGKPVPDISHSALRQDNISCHSVSVAPEHVMNKRLSSEMASTESLYHFKEEGGGEGLLPLLPAIVRMKDLEESMRTNGYAAVSGGPAPADSLSSLVCLDEQLQGSYSWDYVLDWEPRFQTMASVFTDIGMLPDRELQVSCEDLTAEACSLVHPPPLITAVAQPGIRTVVPRRPGRVPSLSRRRSSRKYMYSPLTRNTGLTPSAMTPSFSPSLSSLTVRTPNASPVVSDLGVGGIRLDSGPRTASLLEAEIQV</sequence>
<evidence type="ECO:0000256" key="11">
    <source>
        <dbReference type="ARBA" id="ARBA00023157"/>
    </source>
</evidence>
<feature type="domain" description="Cadherin" evidence="20">
    <location>
        <begin position="1087"/>
        <end position="1189"/>
    </location>
</feature>
<dbReference type="FunFam" id="2.60.40.60:FF:000263">
    <property type="entry name" value="LOW QUALITY PROTEIN: protocadherin-23"/>
    <property type="match status" value="1"/>
</dbReference>
<evidence type="ECO:0000256" key="14">
    <source>
        <dbReference type="ARBA" id="ARBA00072299"/>
    </source>
</evidence>
<dbReference type="SUPFAM" id="SSF49313">
    <property type="entry name" value="Cadherin-like"/>
    <property type="match status" value="27"/>
</dbReference>
<feature type="domain" description="Cadherin" evidence="20">
    <location>
        <begin position="2243"/>
        <end position="2343"/>
    </location>
</feature>
<dbReference type="Proteomes" id="UP000005226">
    <property type="component" value="Chromosome 17"/>
</dbReference>
<dbReference type="FunFam" id="2.60.40.60:FF:000102">
    <property type="entry name" value="Dachsous cadherin-related 1b"/>
    <property type="match status" value="1"/>
</dbReference>
<feature type="domain" description="Cadherin" evidence="20">
    <location>
        <begin position="2139"/>
        <end position="2243"/>
    </location>
</feature>
<dbReference type="PRINTS" id="PR00205">
    <property type="entry name" value="CADHERIN"/>
</dbReference>
<dbReference type="PANTHER" id="PTHR24026">
    <property type="entry name" value="FAT ATYPICAL CADHERIN-RELATED"/>
    <property type="match status" value="1"/>
</dbReference>
<feature type="domain" description="Cadherin" evidence="20">
    <location>
        <begin position="2786"/>
        <end position="2895"/>
    </location>
</feature>
<keyword evidence="9 18" id="KW-1133">Transmembrane helix</keyword>
<keyword evidence="7 16" id="KW-0106">Calcium</keyword>
<keyword evidence="12" id="KW-0325">Glycoprotein</keyword>
<evidence type="ECO:0000256" key="8">
    <source>
        <dbReference type="ARBA" id="ARBA00022889"/>
    </source>
</evidence>
<comment type="subcellular location">
    <subcellularLocation>
        <location evidence="1">Cell membrane</location>
        <topology evidence="1">Single-pass type I membrane protein</topology>
    </subcellularLocation>
</comment>
<feature type="domain" description="Cadherin" evidence="20">
    <location>
        <begin position="348"/>
        <end position="452"/>
    </location>
</feature>
<reference evidence="21" key="2">
    <citation type="submission" date="2025-08" db="UniProtKB">
        <authorList>
            <consortium name="Ensembl"/>
        </authorList>
    </citation>
    <scope>IDENTIFICATION</scope>
</reference>
<dbReference type="GO" id="GO:0005509">
    <property type="term" value="F:calcium ion binding"/>
    <property type="evidence" value="ECO:0007669"/>
    <property type="project" value="UniProtKB-UniRule"/>
</dbReference>
<keyword evidence="4 18" id="KW-0812">Transmembrane</keyword>
<feature type="domain" description="Cadherin" evidence="20">
    <location>
        <begin position="124"/>
        <end position="236"/>
    </location>
</feature>
<feature type="domain" description="Cadherin" evidence="20">
    <location>
        <begin position="453"/>
        <end position="557"/>
    </location>
</feature>
<evidence type="ECO:0000313" key="22">
    <source>
        <dbReference type="Proteomes" id="UP000005226"/>
    </source>
</evidence>
<name>H2SWF9_TAKRU</name>
<feature type="domain" description="Cadherin" evidence="20">
    <location>
        <begin position="2036"/>
        <end position="2138"/>
    </location>
</feature>
<evidence type="ECO:0000256" key="13">
    <source>
        <dbReference type="ARBA" id="ARBA00062150"/>
    </source>
</evidence>
<feature type="domain" description="Cadherin" evidence="20">
    <location>
        <begin position="2344"/>
        <end position="2448"/>
    </location>
</feature>
<evidence type="ECO:0000256" key="16">
    <source>
        <dbReference type="PROSITE-ProRule" id="PRU00043"/>
    </source>
</evidence>
<feature type="transmembrane region" description="Helical" evidence="18">
    <location>
        <begin position="2898"/>
        <end position="2920"/>
    </location>
</feature>
<keyword evidence="22" id="KW-1185">Reference proteome</keyword>
<comment type="subunit">
    <text evidence="13">Heterophilic interaction with FAT4; this interaction affects their respective protein levels.</text>
</comment>
<keyword evidence="2" id="KW-1003">Cell membrane</keyword>
<dbReference type="FunFam" id="2.60.40.60:FF:000211">
    <property type="entry name" value="Dachsous cadherin-related 2"/>
    <property type="match status" value="1"/>
</dbReference>
<feature type="signal peptide" evidence="19">
    <location>
        <begin position="1"/>
        <end position="25"/>
    </location>
</feature>
<dbReference type="FunFam" id="2.60.40.60:FF:000275">
    <property type="entry name" value="Si:dkey-30k22.7"/>
    <property type="match status" value="1"/>
</dbReference>
<keyword evidence="8" id="KW-0130">Cell adhesion</keyword>
<dbReference type="STRING" id="31033.ENSTRUP00000016747"/>
<evidence type="ECO:0000256" key="19">
    <source>
        <dbReference type="SAM" id="SignalP"/>
    </source>
</evidence>
<dbReference type="Pfam" id="PF00028">
    <property type="entry name" value="Cadherin"/>
    <property type="match status" value="25"/>
</dbReference>
<feature type="domain" description="Cadherin" evidence="20">
    <location>
        <begin position="1311"/>
        <end position="1400"/>
    </location>
</feature>
<dbReference type="FunFam" id="2.60.40.60:FF:000007">
    <property type="entry name" value="Protocadherin alpha 2"/>
    <property type="match status" value="1"/>
</dbReference>
<feature type="domain" description="Cadherin" evidence="20">
    <location>
        <begin position="1829"/>
        <end position="1934"/>
    </location>
</feature>
<dbReference type="FunFam" id="2.60.40.60:FF:000104">
    <property type="entry name" value="cadherin-23 isoform X1"/>
    <property type="match status" value="1"/>
</dbReference>
<evidence type="ECO:0000256" key="4">
    <source>
        <dbReference type="ARBA" id="ARBA00022692"/>
    </source>
</evidence>
<gene>
    <name evidence="21" type="primary">dchs2</name>
</gene>
<dbReference type="GO" id="GO:0003183">
    <property type="term" value="P:mitral valve morphogenesis"/>
    <property type="evidence" value="ECO:0007669"/>
    <property type="project" value="UniProtKB-ARBA"/>
</dbReference>
<dbReference type="GO" id="GO:0005886">
    <property type="term" value="C:plasma membrane"/>
    <property type="evidence" value="ECO:0007669"/>
    <property type="project" value="UniProtKB-SubCell"/>
</dbReference>
<feature type="domain" description="Cadherin" evidence="20">
    <location>
        <begin position="1725"/>
        <end position="1828"/>
    </location>
</feature>
<feature type="region of interest" description="Disordered" evidence="17">
    <location>
        <begin position="2971"/>
        <end position="2995"/>
    </location>
</feature>
<dbReference type="PANTHER" id="PTHR24026:SF126">
    <property type="entry name" value="PROTOCADHERIN FAT 4"/>
    <property type="match status" value="1"/>
</dbReference>
<dbReference type="GeneTree" id="ENSGT00940000164636"/>
<accession>H2SWF9</accession>
<dbReference type="PROSITE" id="PS00232">
    <property type="entry name" value="CADHERIN_1"/>
    <property type="match status" value="14"/>
</dbReference>
<feature type="domain" description="Cadherin" evidence="20">
    <location>
        <begin position="237"/>
        <end position="343"/>
    </location>
</feature>
<feature type="domain" description="Cadherin" evidence="20">
    <location>
        <begin position="1935"/>
        <end position="2040"/>
    </location>
</feature>
<dbReference type="CDD" id="cd11304">
    <property type="entry name" value="Cadherin_repeat"/>
    <property type="match status" value="26"/>
</dbReference>
<dbReference type="HOGENOM" id="CLU_000265_2_0_1"/>
<keyword evidence="10 18" id="KW-0472">Membrane</keyword>
<dbReference type="SMART" id="SM00112">
    <property type="entry name" value="CA"/>
    <property type="match status" value="27"/>
</dbReference>
<feature type="compositionally biased region" description="Polar residues" evidence="17">
    <location>
        <begin position="2973"/>
        <end position="2986"/>
    </location>
</feature>
<evidence type="ECO:0000256" key="2">
    <source>
        <dbReference type="ARBA" id="ARBA00022475"/>
    </source>
</evidence>
<feature type="domain" description="Cadherin" evidence="20">
    <location>
        <begin position="558"/>
        <end position="665"/>
    </location>
</feature>
<dbReference type="FunFam" id="2.60.40.60:FF:000116">
    <property type="entry name" value="Dachsous cadherin-related 2"/>
    <property type="match status" value="2"/>
</dbReference>
<dbReference type="FunFam" id="2.60.40.60:FF:000081">
    <property type="entry name" value="protocadherin Fat 4"/>
    <property type="match status" value="1"/>
</dbReference>
<dbReference type="InterPro" id="IPR002126">
    <property type="entry name" value="Cadherin-like_dom"/>
</dbReference>
<feature type="domain" description="Cadherin" evidence="20">
    <location>
        <begin position="1620"/>
        <end position="1724"/>
    </location>
</feature>
<dbReference type="OMA" id="YRPSYRM"/>
<feature type="domain" description="Cadherin" evidence="20">
    <location>
        <begin position="1194"/>
        <end position="1303"/>
    </location>
</feature>
<evidence type="ECO:0000256" key="3">
    <source>
        <dbReference type="ARBA" id="ARBA00022536"/>
    </source>
</evidence>